<sequence length="180" mass="19476">MSTSNRLPTNGSYAKKGSSASNNSAPANSVSYPNHPLIKMPGQAHNVGSDTIPSSSGLSLRQGDTSRSSGLKMSKQTQPHPAPETGSSKPATRILRLSHEQWEQVSEDTEKYLDDDTNYIVDCFINARETMAELERAIRKTTHREKLITGITASNVGLDCLGSDLFRIIKGTIDELSGQA</sequence>
<dbReference type="AlphaFoldDB" id="A0AAN9V0P3"/>
<feature type="compositionally biased region" description="Polar residues" evidence="1">
    <location>
        <begin position="46"/>
        <end position="90"/>
    </location>
</feature>
<reference evidence="2 3" key="1">
    <citation type="submission" date="2024-02" db="EMBL/GenBank/DDBJ databases">
        <title>De novo assembly and annotation of 12 fungi associated with fruit tree decline syndrome in Ontario, Canada.</title>
        <authorList>
            <person name="Sulman M."/>
            <person name="Ellouze W."/>
            <person name="Ilyukhin E."/>
        </authorList>
    </citation>
    <scope>NUCLEOTIDE SEQUENCE [LARGE SCALE GENOMIC DNA]</scope>
    <source>
        <strain evidence="2 3">M11/M66-122</strain>
    </source>
</reference>
<evidence type="ECO:0000256" key="1">
    <source>
        <dbReference type="SAM" id="MobiDB-lite"/>
    </source>
</evidence>
<dbReference type="EMBL" id="JAKJXP020000001">
    <property type="protein sequence ID" value="KAK7757918.1"/>
    <property type="molecule type" value="Genomic_DNA"/>
</dbReference>
<organism evidence="2 3">
    <name type="scientific">Diatrype stigma</name>
    <dbReference type="NCBI Taxonomy" id="117547"/>
    <lineage>
        <taxon>Eukaryota</taxon>
        <taxon>Fungi</taxon>
        <taxon>Dikarya</taxon>
        <taxon>Ascomycota</taxon>
        <taxon>Pezizomycotina</taxon>
        <taxon>Sordariomycetes</taxon>
        <taxon>Xylariomycetidae</taxon>
        <taxon>Xylariales</taxon>
        <taxon>Diatrypaceae</taxon>
        <taxon>Diatrype</taxon>
    </lineage>
</organism>
<accession>A0AAN9V0P3</accession>
<feature type="compositionally biased region" description="Low complexity" evidence="1">
    <location>
        <begin position="10"/>
        <end position="34"/>
    </location>
</feature>
<comment type="caution">
    <text evidence="2">The sequence shown here is derived from an EMBL/GenBank/DDBJ whole genome shotgun (WGS) entry which is preliminary data.</text>
</comment>
<dbReference type="Proteomes" id="UP001320420">
    <property type="component" value="Unassembled WGS sequence"/>
</dbReference>
<gene>
    <name evidence="2" type="ORF">SLS62_000296</name>
</gene>
<protein>
    <submittedName>
        <fullName evidence="2">Uncharacterized protein</fullName>
    </submittedName>
</protein>
<proteinExistence type="predicted"/>
<keyword evidence="3" id="KW-1185">Reference proteome</keyword>
<evidence type="ECO:0000313" key="3">
    <source>
        <dbReference type="Proteomes" id="UP001320420"/>
    </source>
</evidence>
<feature type="region of interest" description="Disordered" evidence="1">
    <location>
        <begin position="1"/>
        <end position="90"/>
    </location>
</feature>
<evidence type="ECO:0000313" key="2">
    <source>
        <dbReference type="EMBL" id="KAK7757918.1"/>
    </source>
</evidence>
<name>A0AAN9V0P3_9PEZI</name>